<dbReference type="SUPFAM" id="SSF50965">
    <property type="entry name" value="Galactose oxidase, central domain"/>
    <property type="match status" value="1"/>
</dbReference>
<gene>
    <name evidence="3 4" type="primary">LOC107414822</name>
</gene>
<reference evidence="2 3" key="1">
    <citation type="submission" date="2025-05" db="UniProtKB">
        <authorList>
            <consortium name="RefSeq"/>
        </authorList>
    </citation>
    <scope>NUCLEOTIDE SEQUENCE [LARGE SCALE GENOMIC DNA]</scope>
    <source>
        <tissue evidence="3 4">Seedling</tissue>
    </source>
</reference>
<protein>
    <submittedName>
        <fullName evidence="3 4">F-box protein CPR1</fullName>
    </submittedName>
</protein>
<evidence type="ECO:0000259" key="1">
    <source>
        <dbReference type="PROSITE" id="PS50181"/>
    </source>
</evidence>
<dbReference type="Gene3D" id="1.20.1280.50">
    <property type="match status" value="1"/>
</dbReference>
<name>A0A6P3ZY49_ZIZJJ</name>
<evidence type="ECO:0000313" key="2">
    <source>
        <dbReference type="Proteomes" id="UP001652623"/>
    </source>
</evidence>
<dbReference type="InterPro" id="IPR015915">
    <property type="entry name" value="Kelch-typ_b-propeller"/>
</dbReference>
<organism evidence="2 3">
    <name type="scientific">Ziziphus jujuba</name>
    <name type="common">Chinese jujube</name>
    <name type="synonym">Ziziphus sativa</name>
    <dbReference type="NCBI Taxonomy" id="326968"/>
    <lineage>
        <taxon>Eukaryota</taxon>
        <taxon>Viridiplantae</taxon>
        <taxon>Streptophyta</taxon>
        <taxon>Embryophyta</taxon>
        <taxon>Tracheophyta</taxon>
        <taxon>Spermatophyta</taxon>
        <taxon>Magnoliopsida</taxon>
        <taxon>eudicotyledons</taxon>
        <taxon>Gunneridae</taxon>
        <taxon>Pentapetalae</taxon>
        <taxon>rosids</taxon>
        <taxon>fabids</taxon>
        <taxon>Rosales</taxon>
        <taxon>Rhamnaceae</taxon>
        <taxon>Paliureae</taxon>
        <taxon>Ziziphus</taxon>
    </lineage>
</organism>
<dbReference type="Pfam" id="PF00646">
    <property type="entry name" value="F-box"/>
    <property type="match status" value="1"/>
</dbReference>
<keyword evidence="2" id="KW-1185">Reference proteome</keyword>
<dbReference type="NCBIfam" id="TIGR01640">
    <property type="entry name" value="F_box_assoc_1"/>
    <property type="match status" value="1"/>
</dbReference>
<dbReference type="AlphaFoldDB" id="A0A6P3ZY49"/>
<dbReference type="InterPro" id="IPR006527">
    <property type="entry name" value="F-box-assoc_dom_typ1"/>
</dbReference>
<dbReference type="InterPro" id="IPR001810">
    <property type="entry name" value="F-box_dom"/>
</dbReference>
<evidence type="ECO:0000313" key="3">
    <source>
        <dbReference type="RefSeq" id="XP_015878507.3"/>
    </source>
</evidence>
<evidence type="ECO:0000313" key="4">
    <source>
        <dbReference type="RefSeq" id="XP_048337255.1"/>
    </source>
</evidence>
<dbReference type="Pfam" id="PF07734">
    <property type="entry name" value="FBA_1"/>
    <property type="match status" value="1"/>
</dbReference>
<sequence>MVDLPAEVVTDILSRLSAKQLLRFRCVSKPWRTLIDSMDFIHLHLQNSLENKSHFGLIIRKDFQLYCVDFDSLEDVAELTHPLMCYNNRIRILGTCNGLLCICNVAGDVALWNPSTKKHRVLPFLPTGSNREPNRYFCGARVYGFGYEPVLDDYKLVSISQFIGLDYQSFESEVKVYSLRTNAWKEIESMPYVLCYTGKMGILVNNYLHWVVTRKLEPEETELIVGFDMGTERFQEVPIPDNVNHHFEMEVGVIENNLCIVANYQEEGDFEVWVMKEYGVKESWTRLFKIAHTRGTIKNVMPLAYSKAGQEVLFEQDHEKLVWYDLKSQRLKVVRLRGMPRPFEAMVFVGSLAPLTVGNRGKNWKNRESRDDKNKKRDDFLSEGFKLVL</sequence>
<dbReference type="CDD" id="cd22157">
    <property type="entry name" value="F-box_AtFBW1-like"/>
    <property type="match status" value="1"/>
</dbReference>
<dbReference type="SUPFAM" id="SSF81383">
    <property type="entry name" value="F-box domain"/>
    <property type="match status" value="1"/>
</dbReference>
<dbReference type="PANTHER" id="PTHR31672:SF13">
    <property type="entry name" value="F-BOX PROTEIN CPR30-LIKE"/>
    <property type="match status" value="1"/>
</dbReference>
<dbReference type="RefSeq" id="XP_015878507.3">
    <property type="nucleotide sequence ID" value="XM_016023021.4"/>
</dbReference>
<dbReference type="Gene3D" id="2.120.10.80">
    <property type="entry name" value="Kelch-type beta propeller"/>
    <property type="match status" value="1"/>
</dbReference>
<dbReference type="GO" id="GO:0071555">
    <property type="term" value="P:cell wall organization"/>
    <property type="evidence" value="ECO:0007669"/>
    <property type="project" value="UniProtKB-KW"/>
</dbReference>
<feature type="domain" description="F-box" evidence="1">
    <location>
        <begin position="1"/>
        <end position="45"/>
    </location>
</feature>
<dbReference type="GO" id="GO:0004650">
    <property type="term" value="F:polygalacturonase activity"/>
    <property type="evidence" value="ECO:0007669"/>
    <property type="project" value="InterPro"/>
</dbReference>
<dbReference type="RefSeq" id="XP_048337255.1">
    <property type="nucleotide sequence ID" value="XM_048481298.2"/>
</dbReference>
<dbReference type="Proteomes" id="UP001652623">
    <property type="component" value="Chromosome 1"/>
</dbReference>
<dbReference type="InterPro" id="IPR036047">
    <property type="entry name" value="F-box-like_dom_sf"/>
</dbReference>
<dbReference type="InterPro" id="IPR017451">
    <property type="entry name" value="F-box-assoc_interact_dom"/>
</dbReference>
<dbReference type="GeneID" id="107414822"/>
<dbReference type="InterPro" id="IPR011043">
    <property type="entry name" value="Gal_Oxase/kelch_b-propeller"/>
</dbReference>
<dbReference type="GO" id="GO:0005975">
    <property type="term" value="P:carbohydrate metabolic process"/>
    <property type="evidence" value="ECO:0007669"/>
    <property type="project" value="InterPro"/>
</dbReference>
<dbReference type="InterPro" id="IPR050796">
    <property type="entry name" value="SCF_F-box_component"/>
</dbReference>
<dbReference type="SMART" id="SM00256">
    <property type="entry name" value="FBOX"/>
    <property type="match status" value="1"/>
</dbReference>
<dbReference type="PROSITE" id="PS50181">
    <property type="entry name" value="FBOX"/>
    <property type="match status" value="1"/>
</dbReference>
<accession>A0A6P3ZY49</accession>
<dbReference type="InParanoid" id="A0A6P3ZY49"/>
<dbReference type="PANTHER" id="PTHR31672">
    <property type="entry name" value="BNACNNG10540D PROTEIN"/>
    <property type="match status" value="1"/>
</dbReference>
<proteinExistence type="predicted"/>